<comment type="caution">
    <text evidence="1">The sequence shown here is derived from an EMBL/GenBank/DDBJ whole genome shotgun (WGS) entry which is preliminary data.</text>
</comment>
<reference evidence="1 2" key="1">
    <citation type="submission" date="2018-02" db="EMBL/GenBank/DDBJ databases">
        <title>The draft genome of Phyllobacterium sp. 1N-3.</title>
        <authorList>
            <person name="Liu L."/>
            <person name="Li L."/>
            <person name="Zhang X."/>
            <person name="Wang T."/>
            <person name="Liang L."/>
        </authorList>
    </citation>
    <scope>NUCLEOTIDE SEQUENCE [LARGE SCALE GENOMIC DNA]</scope>
    <source>
        <strain evidence="1 2">1N-3</strain>
    </source>
</reference>
<dbReference type="EMBL" id="PVBR01000013">
    <property type="protein sequence ID" value="PRD42174.1"/>
    <property type="molecule type" value="Genomic_DNA"/>
</dbReference>
<sequence>MGVKAVSNLGGVPSDGEIIATGDIVTVTANANEPTYPALVSVDPVTKDVTVGLPPAVAMATDGQTPVSVYNASNVSRASGSSAVSNGILAGTVLDALFDVLGNGADVNLLNNTEGTLDTGKSLVAADTNELKGISLSGLSTIVKDQDTLLLNQWNGDGAFNTLARVGNNILIIELNSPTLRVIADGLSVSIETAGGEVSISGTLHVDQGALQPAKLPANVGIVQDGVGLTIPLTGTYDTKVTPQVNADGVITGLVAS</sequence>
<proteinExistence type="predicted"/>
<gene>
    <name evidence="1" type="ORF">C5748_17055</name>
</gene>
<keyword evidence="2" id="KW-1185">Reference proteome</keyword>
<dbReference type="RefSeq" id="WP_105743138.1">
    <property type="nucleotide sequence ID" value="NZ_PVBR01000013.1"/>
</dbReference>
<accession>A0A2S9INR8</accession>
<protein>
    <submittedName>
        <fullName evidence="1">Uncharacterized protein</fullName>
    </submittedName>
</protein>
<name>A0A2S9INR8_9HYPH</name>
<dbReference type="Proteomes" id="UP000239434">
    <property type="component" value="Unassembled WGS sequence"/>
</dbReference>
<evidence type="ECO:0000313" key="2">
    <source>
        <dbReference type="Proteomes" id="UP000239434"/>
    </source>
</evidence>
<organism evidence="1 2">
    <name type="scientific">Phyllobacterium phragmitis</name>
    <dbReference type="NCBI Taxonomy" id="2670329"/>
    <lineage>
        <taxon>Bacteria</taxon>
        <taxon>Pseudomonadati</taxon>
        <taxon>Pseudomonadota</taxon>
        <taxon>Alphaproteobacteria</taxon>
        <taxon>Hyphomicrobiales</taxon>
        <taxon>Phyllobacteriaceae</taxon>
        <taxon>Phyllobacterium</taxon>
    </lineage>
</organism>
<evidence type="ECO:0000313" key="1">
    <source>
        <dbReference type="EMBL" id="PRD42174.1"/>
    </source>
</evidence>
<dbReference type="AlphaFoldDB" id="A0A2S9INR8"/>